<dbReference type="SUPFAM" id="SSF47616">
    <property type="entry name" value="GST C-terminal domain-like"/>
    <property type="match status" value="1"/>
</dbReference>
<organism evidence="3 4">
    <name type="scientific">Brevundimonas halotolerans</name>
    <dbReference type="NCBI Taxonomy" id="69670"/>
    <lineage>
        <taxon>Bacteria</taxon>
        <taxon>Pseudomonadati</taxon>
        <taxon>Pseudomonadota</taxon>
        <taxon>Alphaproteobacteria</taxon>
        <taxon>Caulobacterales</taxon>
        <taxon>Caulobacteraceae</taxon>
        <taxon>Brevundimonas</taxon>
    </lineage>
</organism>
<dbReference type="CDD" id="cd03048">
    <property type="entry name" value="GST_N_Ure2p_like"/>
    <property type="match status" value="1"/>
</dbReference>
<dbReference type="EC" id="2.5.1.18" evidence="3"/>
<feature type="domain" description="GST N-terminal" evidence="1">
    <location>
        <begin position="2"/>
        <end position="89"/>
    </location>
</feature>
<dbReference type="SFLD" id="SFLDG01151">
    <property type="entry name" value="Main.2:_Nu-like"/>
    <property type="match status" value="1"/>
</dbReference>
<evidence type="ECO:0000259" key="2">
    <source>
        <dbReference type="PROSITE" id="PS50405"/>
    </source>
</evidence>
<dbReference type="Gene3D" id="3.40.30.10">
    <property type="entry name" value="Glutaredoxin"/>
    <property type="match status" value="1"/>
</dbReference>
<dbReference type="PROSITE" id="PS50404">
    <property type="entry name" value="GST_NTER"/>
    <property type="match status" value="1"/>
</dbReference>
<dbReference type="SFLD" id="SFLDS00019">
    <property type="entry name" value="Glutathione_Transferase_(cytos"/>
    <property type="match status" value="1"/>
</dbReference>
<accession>A0A7W9E651</accession>
<name>A0A7W9E651_9CAUL</name>
<proteinExistence type="predicted"/>
<dbReference type="Pfam" id="PF13410">
    <property type="entry name" value="GST_C_2"/>
    <property type="match status" value="1"/>
</dbReference>
<dbReference type="Gene3D" id="1.20.1050.10">
    <property type="match status" value="1"/>
</dbReference>
<dbReference type="InterPro" id="IPR040079">
    <property type="entry name" value="Glutathione_S-Trfase"/>
</dbReference>
<reference evidence="3 4" key="1">
    <citation type="submission" date="2020-08" db="EMBL/GenBank/DDBJ databases">
        <title>Genomic Encyclopedia of Type Strains, Phase IV (KMG-IV): sequencing the most valuable type-strain genomes for metagenomic binning, comparative biology and taxonomic classification.</title>
        <authorList>
            <person name="Goeker M."/>
        </authorList>
    </citation>
    <scope>NUCLEOTIDE SEQUENCE [LARGE SCALE GENOMIC DNA]</scope>
    <source>
        <strain evidence="3 4">DSM 24448</strain>
    </source>
</reference>
<dbReference type="EC" id="1.8.4.-" evidence="3"/>
<sequence length="241" mass="27178">MTRPIELWYWPTPNGWKVSIALEEMGLPYEMKPVNIGRGEQFEPPFQAISPNGRMPAIIDPEGPDGQPLSIFESGAILQYLGLKSGQFYPQDVRTRTEIDQWLFWQVGGLGPMAGQTHHFRQYAPAMIKDQRQIAYGVRRYTDETHRLYGVLDRRLADREFVAGDYSIADMAIWPWILPTHQGQDLAEFPNLAAWMERVGARPGVKAGRAVGDALRGNLAAAGKDAEEARKLLFGQRARRA</sequence>
<dbReference type="SUPFAM" id="SSF52833">
    <property type="entry name" value="Thioredoxin-like"/>
    <property type="match status" value="1"/>
</dbReference>
<dbReference type="SFLD" id="SFLDG00358">
    <property type="entry name" value="Main_(cytGST)"/>
    <property type="match status" value="1"/>
</dbReference>
<keyword evidence="3" id="KW-0808">Transferase</keyword>
<dbReference type="PANTHER" id="PTHR44051:SF19">
    <property type="entry name" value="DISULFIDE-BOND OXIDOREDUCTASE YFCG"/>
    <property type="match status" value="1"/>
</dbReference>
<gene>
    <name evidence="3" type="ORF">FHS65_000321</name>
</gene>
<evidence type="ECO:0000259" key="1">
    <source>
        <dbReference type="PROSITE" id="PS50404"/>
    </source>
</evidence>
<evidence type="ECO:0000313" key="4">
    <source>
        <dbReference type="Proteomes" id="UP000548978"/>
    </source>
</evidence>
<dbReference type="InterPro" id="IPR036249">
    <property type="entry name" value="Thioredoxin-like_sf"/>
</dbReference>
<dbReference type="RefSeq" id="WP_123286591.1">
    <property type="nucleotide sequence ID" value="NZ_JACIJB010000001.1"/>
</dbReference>
<dbReference type="GO" id="GO:0016491">
    <property type="term" value="F:oxidoreductase activity"/>
    <property type="evidence" value="ECO:0007669"/>
    <property type="project" value="UniProtKB-KW"/>
</dbReference>
<dbReference type="Pfam" id="PF02798">
    <property type="entry name" value="GST_N"/>
    <property type="match status" value="1"/>
</dbReference>
<dbReference type="PANTHER" id="PTHR44051">
    <property type="entry name" value="GLUTATHIONE S-TRANSFERASE-RELATED"/>
    <property type="match status" value="1"/>
</dbReference>
<feature type="domain" description="GST C-terminal" evidence="2">
    <location>
        <begin position="92"/>
        <end position="232"/>
    </location>
</feature>
<dbReference type="GO" id="GO:0004364">
    <property type="term" value="F:glutathione transferase activity"/>
    <property type="evidence" value="ECO:0007669"/>
    <property type="project" value="UniProtKB-EC"/>
</dbReference>
<dbReference type="PROSITE" id="PS50405">
    <property type="entry name" value="GST_CTER"/>
    <property type="match status" value="1"/>
</dbReference>
<dbReference type="EMBL" id="JACIJB010000001">
    <property type="protein sequence ID" value="MBB5659603.1"/>
    <property type="molecule type" value="Genomic_DNA"/>
</dbReference>
<evidence type="ECO:0000313" key="3">
    <source>
        <dbReference type="EMBL" id="MBB5659603.1"/>
    </source>
</evidence>
<dbReference type="InterPro" id="IPR036282">
    <property type="entry name" value="Glutathione-S-Trfase_C_sf"/>
</dbReference>
<comment type="caution">
    <text evidence="3">The sequence shown here is derived from an EMBL/GenBank/DDBJ whole genome shotgun (WGS) entry which is preliminary data.</text>
</comment>
<dbReference type="InterPro" id="IPR010987">
    <property type="entry name" value="Glutathione-S-Trfase_C-like"/>
</dbReference>
<keyword evidence="4" id="KW-1185">Reference proteome</keyword>
<dbReference type="AlphaFoldDB" id="A0A7W9E651"/>
<dbReference type="OrthoDB" id="9803562at2"/>
<dbReference type="InterPro" id="IPR004045">
    <property type="entry name" value="Glutathione_S-Trfase_N"/>
</dbReference>
<protein>
    <submittedName>
        <fullName evidence="3">Glutathione S-transferase/GST-like protein</fullName>
        <ecNumber evidence="3">1.8.4.-</ecNumber>
        <ecNumber evidence="3">2.5.1.18</ecNumber>
    </submittedName>
</protein>
<keyword evidence="3" id="KW-0560">Oxidoreductase</keyword>
<dbReference type="Proteomes" id="UP000548978">
    <property type="component" value="Unassembled WGS sequence"/>
</dbReference>